<protein>
    <submittedName>
        <fullName evidence="3">Filament-like protein, variant 2</fullName>
    </submittedName>
</protein>
<organism evidence="3 4">
    <name type="scientific">Salvia divinorum</name>
    <name type="common">Maria pastora</name>
    <name type="synonym">Diviner's sage</name>
    <dbReference type="NCBI Taxonomy" id="28513"/>
    <lineage>
        <taxon>Eukaryota</taxon>
        <taxon>Viridiplantae</taxon>
        <taxon>Streptophyta</taxon>
        <taxon>Embryophyta</taxon>
        <taxon>Tracheophyta</taxon>
        <taxon>Spermatophyta</taxon>
        <taxon>Magnoliopsida</taxon>
        <taxon>eudicotyledons</taxon>
        <taxon>Gunneridae</taxon>
        <taxon>Pentapetalae</taxon>
        <taxon>asterids</taxon>
        <taxon>lamiids</taxon>
        <taxon>Lamiales</taxon>
        <taxon>Lamiaceae</taxon>
        <taxon>Nepetoideae</taxon>
        <taxon>Mentheae</taxon>
        <taxon>Salviinae</taxon>
        <taxon>Salvia</taxon>
        <taxon>Salvia subgen. Calosphace</taxon>
    </lineage>
</organism>
<keyword evidence="1" id="KW-0175">Coiled coil</keyword>
<keyword evidence="4" id="KW-1185">Reference proteome</keyword>
<dbReference type="Proteomes" id="UP001567538">
    <property type="component" value="Unassembled WGS sequence"/>
</dbReference>
<evidence type="ECO:0000313" key="4">
    <source>
        <dbReference type="Proteomes" id="UP001567538"/>
    </source>
</evidence>
<dbReference type="AlphaFoldDB" id="A0ABD1H513"/>
<gene>
    <name evidence="3" type="primary">MFP1</name>
    <name evidence="3" type="ORF">AAHA92_19343</name>
</gene>
<sequence length="647" mass="73314">MSSAAGNSSSAPYQFRRSSSKCCSQPPFPSCSLRIAPSRRENATATACLQRDASYATLAMGSPVLRLLRIRAHAIHALPEESDELTVSDMDQYEEVCIQLSPQGRPSRPPFSIRNVLGVLGSGVLASLFAPKKKEKAISDATLEQIILYASLCFLVLAPNKHHSDLFYISECCAICNSVLLVSMQLQQQLKEKLYSVGVLQEKIELLTSDIRDKEDTIRHLSVLLSDKDSMLEQLSSVYQQSDNCLTSLELENKQLKDVILRHLEELELQDEMVQELDLELITVMTEKDKSEKKLDAVLMEYNNFKSSMEEKEASEAKLLGEREGKIHLLDKQLKSLFDEKKRDKVLIYSLRRERDNFKAMLNMELKNMKIVAEDLRRTKTTLERTRDETLEFLKQTKELERLCLGLEDQVYKAQADTREASESMYKKLEEAKQGEELLSKELSSTNDLLIKSGEEMRIMSTELAAAMQKCNSLEEELSDAHRKAESATSDLNEDKRIISFLKKELMYLETQMLGGKEAQKSLESYLEEATKSLNDMTRHASMLSRELELALSQISSLEHENDDLCNIIAAQEQASLESRANLEEAYNLVMKLGKERESLIKRGKKLEEELSYAKGEIMQLMSRINSSKPAGDVEEVEKVDVEGKVA</sequence>
<comment type="caution">
    <text evidence="3">The sequence shown here is derived from an EMBL/GenBank/DDBJ whole genome shotgun (WGS) entry which is preliminary data.</text>
</comment>
<dbReference type="EMBL" id="JBEAFC010000007">
    <property type="protein sequence ID" value="KAL1551505.1"/>
    <property type="molecule type" value="Genomic_DNA"/>
</dbReference>
<evidence type="ECO:0000256" key="2">
    <source>
        <dbReference type="SAM" id="MobiDB-lite"/>
    </source>
</evidence>
<feature type="coiled-coil region" evidence="1">
    <location>
        <begin position="359"/>
        <end position="386"/>
    </location>
</feature>
<dbReference type="SUPFAM" id="SSF57997">
    <property type="entry name" value="Tropomyosin"/>
    <property type="match status" value="1"/>
</dbReference>
<feature type="coiled-coil region" evidence="1">
    <location>
        <begin position="527"/>
        <end position="610"/>
    </location>
</feature>
<feature type="region of interest" description="Disordered" evidence="2">
    <location>
        <begin position="628"/>
        <end position="647"/>
    </location>
</feature>
<name>A0ABD1H513_SALDI</name>
<evidence type="ECO:0000313" key="3">
    <source>
        <dbReference type="EMBL" id="KAL1551505.1"/>
    </source>
</evidence>
<feature type="compositionally biased region" description="Basic and acidic residues" evidence="2">
    <location>
        <begin position="637"/>
        <end position="647"/>
    </location>
</feature>
<evidence type="ECO:0000256" key="1">
    <source>
        <dbReference type="SAM" id="Coils"/>
    </source>
</evidence>
<accession>A0ABD1H513</accession>
<feature type="coiled-coil region" evidence="1">
    <location>
        <begin position="457"/>
        <end position="491"/>
    </location>
</feature>
<proteinExistence type="predicted"/>
<reference evidence="3 4" key="1">
    <citation type="submission" date="2024-06" db="EMBL/GenBank/DDBJ databases">
        <title>A chromosome level genome sequence of Diviner's sage (Salvia divinorum).</title>
        <authorList>
            <person name="Ford S.A."/>
            <person name="Ro D.-K."/>
            <person name="Ness R.W."/>
            <person name="Phillips M.A."/>
        </authorList>
    </citation>
    <scope>NUCLEOTIDE SEQUENCE [LARGE SCALE GENOMIC DNA]</scope>
    <source>
        <strain evidence="3">SAF-2024a</strain>
        <tissue evidence="3">Leaf</tissue>
    </source>
</reference>